<dbReference type="PROSITE" id="PS50005">
    <property type="entry name" value="TPR"/>
    <property type="match status" value="1"/>
</dbReference>
<reference evidence="5" key="2">
    <citation type="journal article" date="2021" name="PeerJ">
        <title>Extensive microbial diversity within the chicken gut microbiome revealed by metagenomics and culture.</title>
        <authorList>
            <person name="Gilroy R."/>
            <person name="Ravi A."/>
            <person name="Getino M."/>
            <person name="Pursley I."/>
            <person name="Horton D.L."/>
            <person name="Alikhan N.F."/>
            <person name="Baker D."/>
            <person name="Gharbi K."/>
            <person name="Hall N."/>
            <person name="Watson M."/>
            <person name="Adriaenssens E.M."/>
            <person name="Foster-Nyarko E."/>
            <person name="Jarju S."/>
            <person name="Secka A."/>
            <person name="Antonio M."/>
            <person name="Oren A."/>
            <person name="Chaudhuri R.R."/>
            <person name="La Ragione R."/>
            <person name="Hildebrand F."/>
            <person name="Pallen M.J."/>
        </authorList>
    </citation>
    <scope>NUCLEOTIDE SEQUENCE</scope>
    <source>
        <strain evidence="5">ChiHile30-977</strain>
    </source>
</reference>
<sequence>MRCRSCGAELDGHETICPGCGRKLAPPAQVSSQAARRYQERIRDGERMVREGRGPQERRQQTGAASRRTGDASASDNHPTADHAGDAPASGDHPPARRRRASSSRRPLADTPSRDPAQSASMPPSRQEKASAQAGRPPVRMVRRYRYEAIEPETEGYENFNWVRLCVVSFLCVLVLTVGAYLFLSYTSMGQLWLATMGREASAEAYHTLGRQHMSNGSIARAVDALEIAQSKDPNNLEILVDLGRAYMGNGQAAAAELAYTRAIQYWPAYPDPYRLLVDIMVEQGRNYEAVQCILLAIEETGDNDGYFNGIYQQMLPGRPNVDILAGRYDQEISLTLSCEEGGTIYYTILGEDPLASGVRYEEPIYLEEGVWRLRAVTEKNGVYSQELVQSYTVSKPVPDMPKASLQSGTYDSVRTVSLRAGSDTVIYYTIDGTQPTTESKQYNPDEPIQLRIGKTVIRAIAVNIEGKKSNELNIEYECGGRTAYSMNAKDTVGDLALFETTQSEFVALYGQPQSEQSDGRDALGTYTKLTYAFGYATFLDRGTGGEPVLAELSTRSPDMAGPRSTAVGMRAEEVLSAFRDVGGEANIDGDRVLYTIRTMDTNAIGLLTYLQDDPDYDYQIGYWVKVQNTQQFIELSYYVKDGLVVRMDWLRYESA</sequence>
<feature type="domain" description="GH29D-like beta-sandwich" evidence="4">
    <location>
        <begin position="407"/>
        <end position="470"/>
    </location>
</feature>
<keyword evidence="3" id="KW-1133">Transmembrane helix</keyword>
<name>A0A9D1CIN5_9FIRM</name>
<dbReference type="InterPro" id="IPR019734">
    <property type="entry name" value="TPR_rpt"/>
</dbReference>
<proteinExistence type="predicted"/>
<keyword evidence="3" id="KW-0812">Transmembrane</keyword>
<feature type="domain" description="GH29D-like beta-sandwich" evidence="4">
    <location>
        <begin position="326"/>
        <end position="387"/>
    </location>
</feature>
<dbReference type="EMBL" id="DVFI01000081">
    <property type="protein sequence ID" value="HIQ62960.1"/>
    <property type="molecule type" value="Genomic_DNA"/>
</dbReference>
<dbReference type="Gene3D" id="1.25.40.10">
    <property type="entry name" value="Tetratricopeptide repeat domain"/>
    <property type="match status" value="1"/>
</dbReference>
<reference evidence="5" key="1">
    <citation type="submission" date="2020-10" db="EMBL/GenBank/DDBJ databases">
        <authorList>
            <person name="Gilroy R."/>
        </authorList>
    </citation>
    <scope>NUCLEOTIDE SEQUENCE</scope>
    <source>
        <strain evidence="5">ChiHile30-977</strain>
    </source>
</reference>
<keyword evidence="1" id="KW-0802">TPR repeat</keyword>
<dbReference type="SUPFAM" id="SSF48452">
    <property type="entry name" value="TPR-like"/>
    <property type="match status" value="1"/>
</dbReference>
<evidence type="ECO:0000313" key="6">
    <source>
        <dbReference type="Proteomes" id="UP000886819"/>
    </source>
</evidence>
<gene>
    <name evidence="5" type="ORF">IAA66_05165</name>
</gene>
<evidence type="ECO:0000313" key="5">
    <source>
        <dbReference type="EMBL" id="HIQ62960.1"/>
    </source>
</evidence>
<feature type="repeat" description="TPR" evidence="1">
    <location>
        <begin position="203"/>
        <end position="236"/>
    </location>
</feature>
<organism evidence="5 6">
    <name type="scientific">Candidatus Avichristensenella intestinipullorum</name>
    <dbReference type="NCBI Taxonomy" id="2840693"/>
    <lineage>
        <taxon>Bacteria</taxon>
        <taxon>Bacillati</taxon>
        <taxon>Bacillota</taxon>
        <taxon>Clostridia</taxon>
        <taxon>Candidatus Avichristensenella</taxon>
    </lineage>
</organism>
<dbReference type="AlphaFoldDB" id="A0A9D1CIN5"/>
<keyword evidence="3" id="KW-0472">Membrane</keyword>
<dbReference type="InterPro" id="IPR011990">
    <property type="entry name" value="TPR-like_helical_dom_sf"/>
</dbReference>
<evidence type="ECO:0000256" key="2">
    <source>
        <dbReference type="SAM" id="MobiDB-lite"/>
    </source>
</evidence>
<dbReference type="Pfam" id="PF13290">
    <property type="entry name" value="CHB_HEX_C_1"/>
    <property type="match status" value="2"/>
</dbReference>
<feature type="compositionally biased region" description="Basic and acidic residues" evidence="2">
    <location>
        <begin position="37"/>
        <end position="60"/>
    </location>
</feature>
<dbReference type="InterPro" id="IPR059177">
    <property type="entry name" value="GH29D-like_dom"/>
</dbReference>
<evidence type="ECO:0000259" key="4">
    <source>
        <dbReference type="Pfam" id="PF13290"/>
    </source>
</evidence>
<feature type="region of interest" description="Disordered" evidence="2">
    <location>
        <begin position="15"/>
        <end position="137"/>
    </location>
</feature>
<protein>
    <submittedName>
        <fullName evidence="5">Chitobiase/beta-hexosaminidase C-terminal domain-containing protein</fullName>
    </submittedName>
</protein>
<dbReference type="SMART" id="SM00028">
    <property type="entry name" value="TPR"/>
    <property type="match status" value="2"/>
</dbReference>
<comment type="caution">
    <text evidence="5">The sequence shown here is derived from an EMBL/GenBank/DDBJ whole genome shotgun (WGS) entry which is preliminary data.</text>
</comment>
<dbReference type="Proteomes" id="UP000886819">
    <property type="component" value="Unassembled WGS sequence"/>
</dbReference>
<evidence type="ECO:0000256" key="1">
    <source>
        <dbReference type="PROSITE-ProRule" id="PRU00339"/>
    </source>
</evidence>
<evidence type="ECO:0000256" key="3">
    <source>
        <dbReference type="SAM" id="Phobius"/>
    </source>
</evidence>
<accession>A0A9D1CIN5</accession>
<feature type="transmembrane region" description="Helical" evidence="3">
    <location>
        <begin position="162"/>
        <end position="184"/>
    </location>
</feature>